<feature type="signal peptide" evidence="1">
    <location>
        <begin position="1"/>
        <end position="20"/>
    </location>
</feature>
<sequence>MYITTLPLLLLTLVYRSASGTPIPDDPAGLIPDTVPVPEGAVKGSSIYYCPHNEDRNTGLGTCTAEYPILSHCMKTSDPAGMKGPIFIYGGIECNFFAEPDCSTGGKKKSWAAKDTEWANSEKPIRKWEEKWPYKAYACKSFFASYNILP</sequence>
<dbReference type="EMBL" id="JAVRRJ010000003">
    <property type="protein sequence ID" value="KAK5086639.1"/>
    <property type="molecule type" value="Genomic_DNA"/>
</dbReference>
<feature type="chain" id="PRO_5042948169" evidence="1">
    <location>
        <begin position="21"/>
        <end position="150"/>
    </location>
</feature>
<evidence type="ECO:0000313" key="2">
    <source>
        <dbReference type="EMBL" id="KAK5086639.1"/>
    </source>
</evidence>
<reference evidence="2 3" key="1">
    <citation type="submission" date="2023-08" db="EMBL/GenBank/DDBJ databases">
        <title>Black Yeasts Isolated from many extreme environments.</title>
        <authorList>
            <person name="Coleine C."/>
            <person name="Stajich J.E."/>
            <person name="Selbmann L."/>
        </authorList>
    </citation>
    <scope>NUCLEOTIDE SEQUENCE [LARGE SCALE GENOMIC DNA]</scope>
    <source>
        <strain evidence="2 3">CCFEE 5910</strain>
    </source>
</reference>
<organism evidence="2 3">
    <name type="scientific">Lithohypha guttulata</name>
    <dbReference type="NCBI Taxonomy" id="1690604"/>
    <lineage>
        <taxon>Eukaryota</taxon>
        <taxon>Fungi</taxon>
        <taxon>Dikarya</taxon>
        <taxon>Ascomycota</taxon>
        <taxon>Pezizomycotina</taxon>
        <taxon>Eurotiomycetes</taxon>
        <taxon>Chaetothyriomycetidae</taxon>
        <taxon>Chaetothyriales</taxon>
        <taxon>Trichomeriaceae</taxon>
        <taxon>Lithohypha</taxon>
    </lineage>
</organism>
<protein>
    <submittedName>
        <fullName evidence="2">Uncharacterized protein</fullName>
    </submittedName>
</protein>
<evidence type="ECO:0000313" key="3">
    <source>
        <dbReference type="Proteomes" id="UP001309876"/>
    </source>
</evidence>
<keyword evidence="3" id="KW-1185">Reference proteome</keyword>
<name>A0AAN7YHR1_9EURO</name>
<accession>A0AAN7YHR1</accession>
<keyword evidence="1" id="KW-0732">Signal</keyword>
<dbReference type="AlphaFoldDB" id="A0AAN7YHR1"/>
<gene>
    <name evidence="2" type="ORF">LTR05_003807</name>
</gene>
<evidence type="ECO:0000256" key="1">
    <source>
        <dbReference type="SAM" id="SignalP"/>
    </source>
</evidence>
<dbReference type="Proteomes" id="UP001309876">
    <property type="component" value="Unassembled WGS sequence"/>
</dbReference>
<proteinExistence type="predicted"/>
<comment type="caution">
    <text evidence="2">The sequence shown here is derived from an EMBL/GenBank/DDBJ whole genome shotgun (WGS) entry which is preliminary data.</text>
</comment>